<reference evidence="1 2" key="1">
    <citation type="submission" date="2023-03" db="EMBL/GenBank/DDBJ databases">
        <title>High recombination rates correlate with genetic variation in Cardiocondyla obscurior ants.</title>
        <authorList>
            <person name="Errbii M."/>
        </authorList>
    </citation>
    <scope>NUCLEOTIDE SEQUENCE [LARGE SCALE GENOMIC DNA]</scope>
    <source>
        <strain evidence="1">Alpha-2009</strain>
        <tissue evidence="1">Whole body</tissue>
    </source>
</reference>
<sequence length="181" mass="20849">MVKAPSKRLTKLISARNFLKYWVIRNCNAHLFYNSPQLCGMLCAIVRGRRCLQIARTHRRSCPRLFFFFPSTVGTDYRSSHLTYALEPLHSHDLIVRSALPRTWKSKIAIPGKWRFAVSPVEIVNDDLCLRSFSISSFRTPFLSRDRTWTKMMVRPDVVRTESSAISEIYYSNSVDSAALG</sequence>
<protein>
    <submittedName>
        <fullName evidence="1">Uncharacterized protein</fullName>
    </submittedName>
</protein>
<accession>A0AAW2F4L1</accession>
<dbReference type="EMBL" id="JADYXP020000015">
    <property type="protein sequence ID" value="KAL0109155.1"/>
    <property type="molecule type" value="Genomic_DNA"/>
</dbReference>
<proteinExistence type="predicted"/>
<evidence type="ECO:0000313" key="2">
    <source>
        <dbReference type="Proteomes" id="UP001430953"/>
    </source>
</evidence>
<evidence type="ECO:0000313" key="1">
    <source>
        <dbReference type="EMBL" id="KAL0109155.1"/>
    </source>
</evidence>
<comment type="caution">
    <text evidence="1">The sequence shown here is derived from an EMBL/GenBank/DDBJ whole genome shotgun (WGS) entry which is preliminary data.</text>
</comment>
<gene>
    <name evidence="1" type="ORF">PUN28_014323</name>
</gene>
<dbReference type="AlphaFoldDB" id="A0AAW2F4L1"/>
<organism evidence="1 2">
    <name type="scientific">Cardiocondyla obscurior</name>
    <dbReference type="NCBI Taxonomy" id="286306"/>
    <lineage>
        <taxon>Eukaryota</taxon>
        <taxon>Metazoa</taxon>
        <taxon>Ecdysozoa</taxon>
        <taxon>Arthropoda</taxon>
        <taxon>Hexapoda</taxon>
        <taxon>Insecta</taxon>
        <taxon>Pterygota</taxon>
        <taxon>Neoptera</taxon>
        <taxon>Endopterygota</taxon>
        <taxon>Hymenoptera</taxon>
        <taxon>Apocrita</taxon>
        <taxon>Aculeata</taxon>
        <taxon>Formicoidea</taxon>
        <taxon>Formicidae</taxon>
        <taxon>Myrmicinae</taxon>
        <taxon>Cardiocondyla</taxon>
    </lineage>
</organism>
<keyword evidence="2" id="KW-1185">Reference proteome</keyword>
<name>A0AAW2F4L1_9HYME</name>
<dbReference type="Proteomes" id="UP001430953">
    <property type="component" value="Unassembled WGS sequence"/>
</dbReference>